<sequence>MVKLSSYWLVCVLLFFVGHVSAHDDAATASTIQVQGNGLIDVTPDAFSITFVLEQKGQVVTKINQLVEAELTKVIDFLLAQGIDSKQIQSMQVRLTPHYESTPEGHRENGFMLSREVTVTHKNLDDYDKLIDGILARGVTRIQHFDFVITQQATYYEQALTAAVNDAKQRASLLSKQLDVKLGEVMQISESGGYMPISQPKYRMIQAEAAPSLPGQQTVSASVNVTFSIHK</sequence>
<dbReference type="Gene3D" id="3.30.70.2970">
    <property type="entry name" value="Protein of unknown function (DUF541), domain 2"/>
    <property type="match status" value="1"/>
</dbReference>
<organism evidence="2 3">
    <name type="scientific">Alteromonas ponticola</name>
    <dbReference type="NCBI Taxonomy" id="2720613"/>
    <lineage>
        <taxon>Bacteria</taxon>
        <taxon>Pseudomonadati</taxon>
        <taxon>Pseudomonadota</taxon>
        <taxon>Gammaproteobacteria</taxon>
        <taxon>Alteromonadales</taxon>
        <taxon>Alteromonadaceae</taxon>
        <taxon>Alteromonas/Salinimonas group</taxon>
        <taxon>Alteromonas</taxon>
    </lineage>
</organism>
<keyword evidence="1" id="KW-0732">Signal</keyword>
<evidence type="ECO:0000256" key="1">
    <source>
        <dbReference type="SAM" id="SignalP"/>
    </source>
</evidence>
<proteinExistence type="predicted"/>
<keyword evidence="3" id="KW-1185">Reference proteome</keyword>
<dbReference type="PANTHER" id="PTHR34387">
    <property type="entry name" value="SLR1258 PROTEIN"/>
    <property type="match status" value="1"/>
</dbReference>
<gene>
    <name evidence="2" type="ORF">HCJ96_00175</name>
</gene>
<feature type="signal peptide" evidence="1">
    <location>
        <begin position="1"/>
        <end position="22"/>
    </location>
</feature>
<reference evidence="2 3" key="1">
    <citation type="submission" date="2020-03" db="EMBL/GenBank/DDBJ databases">
        <title>Alteromonas ponticola sp. nov., isolated from seawater.</title>
        <authorList>
            <person name="Yoon J.-H."/>
            <person name="Kim Y.-O."/>
        </authorList>
    </citation>
    <scope>NUCLEOTIDE SEQUENCE [LARGE SCALE GENOMIC DNA]</scope>
    <source>
        <strain evidence="2 3">MYP5</strain>
    </source>
</reference>
<accession>A0ABX1QZI6</accession>
<dbReference type="PANTHER" id="PTHR34387:SF2">
    <property type="entry name" value="SLR1258 PROTEIN"/>
    <property type="match status" value="1"/>
</dbReference>
<dbReference type="InterPro" id="IPR007497">
    <property type="entry name" value="SIMPL/DUF541"/>
</dbReference>
<dbReference type="RefSeq" id="WP_169209019.1">
    <property type="nucleotide sequence ID" value="NZ_JAATNW010000001.1"/>
</dbReference>
<comment type="caution">
    <text evidence="2">The sequence shown here is derived from an EMBL/GenBank/DDBJ whole genome shotgun (WGS) entry which is preliminary data.</text>
</comment>
<protein>
    <submittedName>
        <fullName evidence="2">SIMPL domain-containing protein</fullName>
    </submittedName>
</protein>
<evidence type="ECO:0000313" key="3">
    <source>
        <dbReference type="Proteomes" id="UP000709336"/>
    </source>
</evidence>
<dbReference type="Proteomes" id="UP000709336">
    <property type="component" value="Unassembled WGS sequence"/>
</dbReference>
<dbReference type="Pfam" id="PF04402">
    <property type="entry name" value="SIMPL"/>
    <property type="match status" value="1"/>
</dbReference>
<feature type="chain" id="PRO_5045461146" evidence="1">
    <location>
        <begin position="23"/>
        <end position="231"/>
    </location>
</feature>
<evidence type="ECO:0000313" key="2">
    <source>
        <dbReference type="EMBL" id="NMH58438.1"/>
    </source>
</evidence>
<dbReference type="EMBL" id="JAATNW010000001">
    <property type="protein sequence ID" value="NMH58438.1"/>
    <property type="molecule type" value="Genomic_DNA"/>
</dbReference>
<dbReference type="InterPro" id="IPR052022">
    <property type="entry name" value="26kDa_periplasmic_antigen"/>
</dbReference>
<dbReference type="Gene3D" id="3.30.110.170">
    <property type="entry name" value="Protein of unknown function (DUF541), domain 1"/>
    <property type="match status" value="1"/>
</dbReference>
<name>A0ABX1QZI6_9ALTE</name>